<organism evidence="2 3">
    <name type="scientific">Ridgeia piscesae</name>
    <name type="common">Tubeworm</name>
    <dbReference type="NCBI Taxonomy" id="27915"/>
    <lineage>
        <taxon>Eukaryota</taxon>
        <taxon>Metazoa</taxon>
        <taxon>Spiralia</taxon>
        <taxon>Lophotrochozoa</taxon>
        <taxon>Annelida</taxon>
        <taxon>Polychaeta</taxon>
        <taxon>Sedentaria</taxon>
        <taxon>Canalipalpata</taxon>
        <taxon>Sabellida</taxon>
        <taxon>Siboglinidae</taxon>
        <taxon>Ridgeia</taxon>
    </lineage>
</organism>
<dbReference type="AlphaFoldDB" id="A0AAD9UE30"/>
<feature type="region of interest" description="Disordered" evidence="1">
    <location>
        <begin position="82"/>
        <end position="102"/>
    </location>
</feature>
<evidence type="ECO:0000256" key="1">
    <source>
        <dbReference type="SAM" id="MobiDB-lite"/>
    </source>
</evidence>
<accession>A0AAD9UE30</accession>
<protein>
    <submittedName>
        <fullName evidence="2">Uncharacterized protein</fullName>
    </submittedName>
</protein>
<reference evidence="2" key="1">
    <citation type="journal article" date="2023" name="Mol. Biol. Evol.">
        <title>Third-Generation Sequencing Reveals the Adaptive Role of the Epigenome in Three Deep-Sea Polychaetes.</title>
        <authorList>
            <person name="Perez M."/>
            <person name="Aroh O."/>
            <person name="Sun Y."/>
            <person name="Lan Y."/>
            <person name="Juniper S.K."/>
            <person name="Young C.R."/>
            <person name="Angers B."/>
            <person name="Qian P.Y."/>
        </authorList>
    </citation>
    <scope>NUCLEOTIDE SEQUENCE</scope>
    <source>
        <strain evidence="2">R07B-5</strain>
    </source>
</reference>
<dbReference type="Proteomes" id="UP001209878">
    <property type="component" value="Unassembled WGS sequence"/>
</dbReference>
<feature type="region of interest" description="Disordered" evidence="1">
    <location>
        <begin position="1"/>
        <end position="29"/>
    </location>
</feature>
<sequence>MFGGRGTGRKRRLSRQRVSPGEKLPSGWLLLPDAQDNAEKQYINTVNHTLARRDRKITVHHNNGRFNGELPRREWTNSPLSFRQKLPSYGDPGSQRRRNGQVPSMNTLVEIIHHRHAFDKATRVRLRDNSCNHRDTQTHFCDVLGPTACSRCIESDGRLLAKEAESDEFEVPDISAASLVAPSLAGLLTSRREGTRSRLGTIRRTSKTKAKLKFPRLVGLHKTRRREPTEACWQSRANDYVDAE</sequence>
<name>A0AAD9UE30_RIDPI</name>
<evidence type="ECO:0000313" key="2">
    <source>
        <dbReference type="EMBL" id="KAK2186018.1"/>
    </source>
</evidence>
<comment type="caution">
    <text evidence="2">The sequence shown here is derived from an EMBL/GenBank/DDBJ whole genome shotgun (WGS) entry which is preliminary data.</text>
</comment>
<dbReference type="EMBL" id="JAODUO010000215">
    <property type="protein sequence ID" value="KAK2186018.1"/>
    <property type="molecule type" value="Genomic_DNA"/>
</dbReference>
<keyword evidence="3" id="KW-1185">Reference proteome</keyword>
<gene>
    <name evidence="2" type="ORF">NP493_216g01038</name>
</gene>
<proteinExistence type="predicted"/>
<evidence type="ECO:0000313" key="3">
    <source>
        <dbReference type="Proteomes" id="UP001209878"/>
    </source>
</evidence>